<evidence type="ECO:0000256" key="6">
    <source>
        <dbReference type="ARBA" id="ARBA00022989"/>
    </source>
</evidence>
<dbReference type="Pfam" id="PF13231">
    <property type="entry name" value="PMT_2"/>
    <property type="match status" value="1"/>
</dbReference>
<feature type="transmembrane region" description="Helical" evidence="8">
    <location>
        <begin position="176"/>
        <end position="200"/>
    </location>
</feature>
<feature type="domain" description="Glycosyltransferase RgtA/B/C/D-like" evidence="9">
    <location>
        <begin position="72"/>
        <end position="229"/>
    </location>
</feature>
<evidence type="ECO:0000259" key="9">
    <source>
        <dbReference type="Pfam" id="PF13231"/>
    </source>
</evidence>
<evidence type="ECO:0000256" key="8">
    <source>
        <dbReference type="SAM" id="Phobius"/>
    </source>
</evidence>
<evidence type="ECO:0000256" key="7">
    <source>
        <dbReference type="ARBA" id="ARBA00023136"/>
    </source>
</evidence>
<evidence type="ECO:0000256" key="1">
    <source>
        <dbReference type="ARBA" id="ARBA00004651"/>
    </source>
</evidence>
<dbReference type="InterPro" id="IPR050297">
    <property type="entry name" value="LipidA_mod_glycosyltrf_83"/>
</dbReference>
<dbReference type="EMBL" id="MFFF01000018">
    <property type="protein sequence ID" value="OGE99667.1"/>
    <property type="molecule type" value="Genomic_DNA"/>
</dbReference>
<dbReference type="InterPro" id="IPR038731">
    <property type="entry name" value="RgtA/B/C-like"/>
</dbReference>
<evidence type="ECO:0000256" key="5">
    <source>
        <dbReference type="ARBA" id="ARBA00022692"/>
    </source>
</evidence>
<dbReference type="GO" id="GO:0016763">
    <property type="term" value="F:pentosyltransferase activity"/>
    <property type="evidence" value="ECO:0007669"/>
    <property type="project" value="TreeGrafter"/>
</dbReference>
<proteinExistence type="predicted"/>
<evidence type="ECO:0000313" key="11">
    <source>
        <dbReference type="Proteomes" id="UP000177235"/>
    </source>
</evidence>
<evidence type="ECO:0000256" key="3">
    <source>
        <dbReference type="ARBA" id="ARBA00022676"/>
    </source>
</evidence>
<feature type="transmembrane region" description="Helical" evidence="8">
    <location>
        <begin position="145"/>
        <end position="164"/>
    </location>
</feature>
<keyword evidence="2" id="KW-1003">Cell membrane</keyword>
<accession>A0A1F5QC20</accession>
<evidence type="ECO:0000256" key="2">
    <source>
        <dbReference type="ARBA" id="ARBA00022475"/>
    </source>
</evidence>
<feature type="transmembrane region" description="Helical" evidence="8">
    <location>
        <begin position="212"/>
        <end position="231"/>
    </location>
</feature>
<feature type="transmembrane region" description="Helical" evidence="8">
    <location>
        <begin position="357"/>
        <end position="376"/>
    </location>
</feature>
<comment type="subcellular location">
    <subcellularLocation>
        <location evidence="1">Cell membrane</location>
        <topology evidence="1">Multi-pass membrane protein</topology>
    </subcellularLocation>
</comment>
<sequence length="557" mass="63627">MSQNQKIVFAVILLAATGLIFFRLGRADPLADDAHYAMRALGYFDYMASQQQTTPVQWFGQRPVWSYLSFHDHPPLYFFVQHIFFKFFGSSIVVSRLTSALAAAGSLVLFFFIARLLGGPRLGLLAMGALVLNNYFIWQGRIGLLESFFIFWVLLGLLFLLKAIQVKHKFFMHSGLFFGLALLTKYTFLFIAPAIVLFALVYDRTVLKSKHLWLGVLVFFLVISPLIVYNMNMLQDRGHFDVQLSDLFGQQHDDWPVLRSRVGGLHFNFRDTASYLISGMSWPYFLLVLAALLFTIFLIFHEKQKILTLPLLVLFFLFVFLAYVGGADRWLGVMAPFASLFVAVLLNRFWQYHSVRAVSALLGIYFLIFLINSNHVSAASSNKYLTSTLRKENLGFNQLDEKLSIFLYNKRPRPAAVDIATRLWFSEIKPEAIDFPTIDKSEGEEGPIIVTDPNISWFPVAWLFERRKFYERYLIASADEFAAIASSADTQPSFSRLQGSELLFIKASTTTVAKPDLVVPETEMVLDLFKKSNIQPQIIFDDKGREAFYIYEGVINQ</sequence>
<reference evidence="10 11" key="1">
    <citation type="journal article" date="2016" name="Nat. Commun.">
        <title>Thousands of microbial genomes shed light on interconnected biogeochemical processes in an aquifer system.</title>
        <authorList>
            <person name="Anantharaman K."/>
            <person name="Brown C.T."/>
            <person name="Hug L.A."/>
            <person name="Sharon I."/>
            <person name="Castelle C.J."/>
            <person name="Probst A.J."/>
            <person name="Thomas B.C."/>
            <person name="Singh A."/>
            <person name="Wilkins M.J."/>
            <person name="Karaoz U."/>
            <person name="Brodie E.L."/>
            <person name="Williams K.H."/>
            <person name="Hubbard S.S."/>
            <person name="Banfield J.F."/>
        </authorList>
    </citation>
    <scope>NUCLEOTIDE SEQUENCE [LARGE SCALE GENOMIC DNA]</scope>
</reference>
<dbReference type="Proteomes" id="UP000177235">
    <property type="component" value="Unassembled WGS sequence"/>
</dbReference>
<keyword evidence="3" id="KW-0328">Glycosyltransferase</keyword>
<dbReference type="AlphaFoldDB" id="A0A1F5QC20"/>
<evidence type="ECO:0000256" key="4">
    <source>
        <dbReference type="ARBA" id="ARBA00022679"/>
    </source>
</evidence>
<keyword evidence="7 8" id="KW-0472">Membrane</keyword>
<feature type="transmembrane region" description="Helical" evidence="8">
    <location>
        <begin position="307"/>
        <end position="324"/>
    </location>
</feature>
<keyword evidence="4" id="KW-0808">Transferase</keyword>
<feature type="transmembrane region" description="Helical" evidence="8">
    <location>
        <begin position="330"/>
        <end position="350"/>
    </location>
</feature>
<keyword evidence="6 8" id="KW-1133">Transmembrane helix</keyword>
<organism evidence="10 11">
    <name type="scientific">Candidatus Doudnabacteria bacterium RIFCSPLOWO2_02_FULL_48_13</name>
    <dbReference type="NCBI Taxonomy" id="1817845"/>
    <lineage>
        <taxon>Bacteria</taxon>
        <taxon>Candidatus Doudnaibacteriota</taxon>
    </lineage>
</organism>
<name>A0A1F5QC20_9BACT</name>
<comment type="caution">
    <text evidence="10">The sequence shown here is derived from an EMBL/GenBank/DDBJ whole genome shotgun (WGS) entry which is preliminary data.</text>
</comment>
<gene>
    <name evidence="10" type="ORF">A3J05_00545</name>
</gene>
<protein>
    <recommendedName>
        <fullName evidence="9">Glycosyltransferase RgtA/B/C/D-like domain-containing protein</fullName>
    </recommendedName>
</protein>
<dbReference type="PANTHER" id="PTHR33908">
    <property type="entry name" value="MANNOSYLTRANSFERASE YKCB-RELATED"/>
    <property type="match status" value="1"/>
</dbReference>
<keyword evidence="5 8" id="KW-0812">Transmembrane</keyword>
<feature type="transmembrane region" description="Helical" evidence="8">
    <location>
        <begin position="282"/>
        <end position="300"/>
    </location>
</feature>
<dbReference type="PANTHER" id="PTHR33908:SF11">
    <property type="entry name" value="MEMBRANE PROTEIN"/>
    <property type="match status" value="1"/>
</dbReference>
<dbReference type="GO" id="GO:0005886">
    <property type="term" value="C:plasma membrane"/>
    <property type="evidence" value="ECO:0007669"/>
    <property type="project" value="UniProtKB-SubCell"/>
</dbReference>
<evidence type="ECO:0000313" key="10">
    <source>
        <dbReference type="EMBL" id="OGE99667.1"/>
    </source>
</evidence>
<feature type="transmembrane region" description="Helical" evidence="8">
    <location>
        <begin position="100"/>
        <end position="116"/>
    </location>
</feature>
<dbReference type="GO" id="GO:0009103">
    <property type="term" value="P:lipopolysaccharide biosynthetic process"/>
    <property type="evidence" value="ECO:0007669"/>
    <property type="project" value="UniProtKB-ARBA"/>
</dbReference>